<evidence type="ECO:0000313" key="2">
    <source>
        <dbReference type="EMBL" id="CAI9170909.1"/>
    </source>
</evidence>
<reference evidence="2" key="1">
    <citation type="submission" date="2023-04" db="EMBL/GenBank/DDBJ databases">
        <authorList>
            <consortium name="ELIXIR-Norway"/>
        </authorList>
    </citation>
    <scope>NUCLEOTIDE SEQUENCE [LARGE SCALE GENOMIC DNA]</scope>
</reference>
<protein>
    <submittedName>
        <fullName evidence="2">Uncharacterized protein</fullName>
    </submittedName>
</protein>
<dbReference type="EMBL" id="OX459939">
    <property type="protein sequence ID" value="CAI9170909.1"/>
    <property type="molecule type" value="Genomic_DNA"/>
</dbReference>
<proteinExistence type="predicted"/>
<feature type="region of interest" description="Disordered" evidence="1">
    <location>
        <begin position="1"/>
        <end position="78"/>
    </location>
</feature>
<evidence type="ECO:0000313" key="3">
    <source>
        <dbReference type="Proteomes" id="UP001176941"/>
    </source>
</evidence>
<evidence type="ECO:0000256" key="1">
    <source>
        <dbReference type="SAM" id="MobiDB-lite"/>
    </source>
</evidence>
<name>A0ABN8ZGB8_RANTA</name>
<organism evidence="2 3">
    <name type="scientific">Rangifer tarandus platyrhynchus</name>
    <name type="common">Svalbard reindeer</name>
    <dbReference type="NCBI Taxonomy" id="3082113"/>
    <lineage>
        <taxon>Eukaryota</taxon>
        <taxon>Metazoa</taxon>
        <taxon>Chordata</taxon>
        <taxon>Craniata</taxon>
        <taxon>Vertebrata</taxon>
        <taxon>Euteleostomi</taxon>
        <taxon>Mammalia</taxon>
        <taxon>Eutheria</taxon>
        <taxon>Laurasiatheria</taxon>
        <taxon>Artiodactyla</taxon>
        <taxon>Ruminantia</taxon>
        <taxon>Pecora</taxon>
        <taxon>Cervidae</taxon>
        <taxon>Odocoileinae</taxon>
        <taxon>Rangifer</taxon>
    </lineage>
</organism>
<keyword evidence="3" id="KW-1185">Reference proteome</keyword>
<feature type="compositionally biased region" description="Basic residues" evidence="1">
    <location>
        <begin position="33"/>
        <end position="47"/>
    </location>
</feature>
<sequence length="78" mass="8265">MARGAAGVPAAATQQRRARSAPAGSRDFCQVRERKRASPQSRRRGAARRAGCLSLGRDRGGEGSHTNPRQSSSGTCEK</sequence>
<gene>
    <name evidence="2" type="ORF">MRATA1EN1_LOCUS19871</name>
</gene>
<feature type="compositionally biased region" description="Polar residues" evidence="1">
    <location>
        <begin position="64"/>
        <end position="78"/>
    </location>
</feature>
<accession>A0ABN8ZGB8</accession>
<dbReference type="Proteomes" id="UP001176941">
    <property type="component" value="Chromosome 3"/>
</dbReference>
<feature type="compositionally biased region" description="Low complexity" evidence="1">
    <location>
        <begin position="1"/>
        <end position="23"/>
    </location>
</feature>